<protein>
    <submittedName>
        <fullName evidence="3">Hemolysin D</fullName>
    </submittedName>
</protein>
<dbReference type="PANTHER" id="PTHR30469:SF20">
    <property type="entry name" value="EFFLUX RND TRANSPORTER PERIPLASMIC ADAPTOR SUBUNIT"/>
    <property type="match status" value="1"/>
</dbReference>
<dbReference type="AlphaFoldDB" id="A0A4Y3HUP7"/>
<reference evidence="3 4" key="1">
    <citation type="submission" date="2019-06" db="EMBL/GenBank/DDBJ databases">
        <title>Whole genome shotgun sequence of Vibrio inusitatus NBRC 102082.</title>
        <authorList>
            <person name="Hosoyama A."/>
            <person name="Uohara A."/>
            <person name="Ohji S."/>
            <person name="Ichikawa N."/>
        </authorList>
    </citation>
    <scope>NUCLEOTIDE SEQUENCE [LARGE SCALE GENOMIC DNA]</scope>
    <source>
        <strain evidence="3 4">NBRC 102082</strain>
    </source>
</reference>
<dbReference type="InterPro" id="IPR058647">
    <property type="entry name" value="BSH_CzcB-like"/>
</dbReference>
<dbReference type="SUPFAM" id="SSF111369">
    <property type="entry name" value="HlyD-like secretion proteins"/>
    <property type="match status" value="1"/>
</dbReference>
<comment type="caution">
    <text evidence="3">The sequence shown here is derived from an EMBL/GenBank/DDBJ whole genome shotgun (WGS) entry which is preliminary data.</text>
</comment>
<keyword evidence="4" id="KW-1185">Reference proteome</keyword>
<sequence length="362" mass="39274">MKFNQVVQISTIAFALSSVIGCSEVETSVADKSARPVNVIQLGSVNESHLQHFPGRLESASQANVSFRVPGLIQDVFVSPGDEVTKGQKLAKLDDHDYNVVLLELQARLAEAQSTFNLASIELKRVKQATSENAIASINLDRARSGYQRARAAVKVVNQNIKKAEDAIRYTTLLAPFDGVVGEQYLEQFEQVLPGVPVFNVHKPSTLEAVINVPETLISKINSGQPAEVTWFGSERIISATVKEVGTVPHLIKQTYTVSLSLDERNIDELPGKAIAVTVDLENAANSYCVPYTALKGVEGEYSLMVVEDGHAIEKQVKVDHLQASTACVIGDLSDRDYLIAAGVNYLEDNDAVGKLIDVTAK</sequence>
<dbReference type="Gene3D" id="2.40.420.20">
    <property type="match status" value="1"/>
</dbReference>
<dbReference type="GO" id="GO:0015562">
    <property type="term" value="F:efflux transmembrane transporter activity"/>
    <property type="evidence" value="ECO:0007669"/>
    <property type="project" value="TreeGrafter"/>
</dbReference>
<dbReference type="NCBIfam" id="TIGR01730">
    <property type="entry name" value="RND_mfp"/>
    <property type="match status" value="1"/>
</dbReference>
<dbReference type="Gene3D" id="1.10.287.470">
    <property type="entry name" value="Helix hairpin bin"/>
    <property type="match status" value="1"/>
</dbReference>
<dbReference type="EMBL" id="BJLF01000006">
    <property type="protein sequence ID" value="GEA50778.1"/>
    <property type="molecule type" value="Genomic_DNA"/>
</dbReference>
<evidence type="ECO:0000259" key="2">
    <source>
        <dbReference type="Pfam" id="PF25973"/>
    </source>
</evidence>
<dbReference type="Pfam" id="PF25973">
    <property type="entry name" value="BSH_CzcB"/>
    <property type="match status" value="1"/>
</dbReference>
<gene>
    <name evidence="3" type="ORF">VIN01S_15820</name>
</gene>
<accession>A0A4Y3HUP7</accession>
<dbReference type="PANTHER" id="PTHR30469">
    <property type="entry name" value="MULTIDRUG RESISTANCE PROTEIN MDTA"/>
    <property type="match status" value="1"/>
</dbReference>
<dbReference type="GO" id="GO:1990281">
    <property type="term" value="C:efflux pump complex"/>
    <property type="evidence" value="ECO:0007669"/>
    <property type="project" value="TreeGrafter"/>
</dbReference>
<feature type="domain" description="CzcB-like barrel-sandwich hybrid" evidence="2">
    <location>
        <begin position="63"/>
        <end position="201"/>
    </location>
</feature>
<organism evidence="3 4">
    <name type="scientific">Vibrio inusitatus NBRC 102082</name>
    <dbReference type="NCBI Taxonomy" id="1219070"/>
    <lineage>
        <taxon>Bacteria</taxon>
        <taxon>Pseudomonadati</taxon>
        <taxon>Pseudomonadota</taxon>
        <taxon>Gammaproteobacteria</taxon>
        <taxon>Vibrionales</taxon>
        <taxon>Vibrionaceae</taxon>
        <taxon>Vibrio</taxon>
    </lineage>
</organism>
<dbReference type="Proteomes" id="UP000318717">
    <property type="component" value="Unassembled WGS sequence"/>
</dbReference>
<dbReference type="OrthoDB" id="2110899at2"/>
<evidence type="ECO:0000313" key="4">
    <source>
        <dbReference type="Proteomes" id="UP000318717"/>
    </source>
</evidence>
<dbReference type="Gene3D" id="2.40.50.100">
    <property type="match status" value="1"/>
</dbReference>
<proteinExistence type="inferred from homology"/>
<evidence type="ECO:0000313" key="3">
    <source>
        <dbReference type="EMBL" id="GEA50778.1"/>
    </source>
</evidence>
<dbReference type="RefSeq" id="WP_141345123.1">
    <property type="nucleotide sequence ID" value="NZ_BJLF01000006.1"/>
</dbReference>
<dbReference type="InterPro" id="IPR006143">
    <property type="entry name" value="RND_pump_MFP"/>
</dbReference>
<comment type="similarity">
    <text evidence="1">Belongs to the membrane fusion protein (MFP) (TC 8.A.1) family.</text>
</comment>
<evidence type="ECO:0000256" key="1">
    <source>
        <dbReference type="ARBA" id="ARBA00009477"/>
    </source>
</evidence>
<dbReference type="PROSITE" id="PS51257">
    <property type="entry name" value="PROKAR_LIPOPROTEIN"/>
    <property type="match status" value="1"/>
</dbReference>
<name>A0A4Y3HUP7_9VIBR</name>